<reference evidence="2" key="1">
    <citation type="journal article" date="2015" name="J. Biotechnol.">
        <title>The structure of the Cyberlindnera jadinii genome and its relation to Candida utilis analyzed by the occurrence of single nucleotide polymorphisms.</title>
        <authorList>
            <person name="Rupp O."/>
            <person name="Brinkrolf K."/>
            <person name="Buerth C."/>
            <person name="Kunigo M."/>
            <person name="Schneider J."/>
            <person name="Jaenicke S."/>
            <person name="Goesmann A."/>
            <person name="Puehler A."/>
            <person name="Jaeger K.-E."/>
            <person name="Ernst J.F."/>
        </authorList>
    </citation>
    <scope>NUCLEOTIDE SEQUENCE [LARGE SCALE GENOMIC DNA]</scope>
    <source>
        <strain evidence="2">ATCC 18201 / CBS 1600 / BCRC 20928 / JCM 3617 / NBRC 0987 / NRRL Y-1542</strain>
    </source>
</reference>
<organism evidence="1 2">
    <name type="scientific">Cyberlindnera jadinii (strain ATCC 18201 / CBS 1600 / BCRC 20928 / JCM 3617 / NBRC 0987 / NRRL Y-1542)</name>
    <name type="common">Torula yeast</name>
    <name type="synonym">Candida utilis</name>
    <dbReference type="NCBI Taxonomy" id="983966"/>
    <lineage>
        <taxon>Eukaryota</taxon>
        <taxon>Fungi</taxon>
        <taxon>Dikarya</taxon>
        <taxon>Ascomycota</taxon>
        <taxon>Saccharomycotina</taxon>
        <taxon>Saccharomycetes</taxon>
        <taxon>Phaffomycetales</taxon>
        <taxon>Phaffomycetaceae</taxon>
        <taxon>Cyberlindnera</taxon>
    </lineage>
</organism>
<dbReference type="InterPro" id="IPR023389">
    <property type="entry name" value="DOPA-like_sf"/>
</dbReference>
<dbReference type="EMBL" id="CDQK01000006">
    <property type="protein sequence ID" value="CEP24618.1"/>
    <property type="molecule type" value="Genomic_DNA"/>
</dbReference>
<dbReference type="InterPro" id="IPR014980">
    <property type="entry name" value="DOPA_dioxygen"/>
</dbReference>
<dbReference type="PANTHER" id="PTHR36423:SF2">
    <property type="entry name" value="AFR070WP"/>
    <property type="match status" value="1"/>
</dbReference>
<dbReference type="PANTHER" id="PTHR36423">
    <property type="entry name" value="AFR070WP"/>
    <property type="match status" value="1"/>
</dbReference>
<gene>
    <name evidence="1" type="ORF">BN1211_5489</name>
</gene>
<name>A0A0H5C8Q8_CYBJN</name>
<evidence type="ECO:0000313" key="1">
    <source>
        <dbReference type="EMBL" id="CEP24618.1"/>
    </source>
</evidence>
<dbReference type="Gene3D" id="3.30.70.1240">
    <property type="entry name" value="DOPA-like domains"/>
    <property type="match status" value="1"/>
</dbReference>
<evidence type="ECO:0008006" key="3">
    <source>
        <dbReference type="Google" id="ProtNLM"/>
    </source>
</evidence>
<sequence length="176" mass="20537">MPVSYFAPVDSYDFHIYYHYKSRVSRREAVELKNKVVRDFRDELDRDLIILKVLRNEEIRGPHITSYFEVDVEDAATFVKFFSWIQLNHGTLSVLVHPNTGDAFKDHTSHAAWLGDKLPLLLETLNGATAVPFSRDFGFPSRELIGKGFYDDYSQYSKRTVIRLLEQGPEDDFYQH</sequence>
<proteinExistence type="predicted"/>
<dbReference type="Proteomes" id="UP000038830">
    <property type="component" value="Unassembled WGS sequence"/>
</dbReference>
<accession>A0A0H5C8Q8</accession>
<dbReference type="SUPFAM" id="SSF143410">
    <property type="entry name" value="DOPA-like"/>
    <property type="match status" value="1"/>
</dbReference>
<evidence type="ECO:0000313" key="2">
    <source>
        <dbReference type="Proteomes" id="UP000038830"/>
    </source>
</evidence>
<dbReference type="AlphaFoldDB" id="A0A0H5C8Q8"/>
<dbReference type="Pfam" id="PF08883">
    <property type="entry name" value="DOPA_dioxygen"/>
    <property type="match status" value="1"/>
</dbReference>
<protein>
    <recommendedName>
        <fullName evidence="3">Dopa 4,5-dioxygenase</fullName>
    </recommendedName>
</protein>